<accession>A0A1G7ML89</accession>
<evidence type="ECO:0000313" key="2">
    <source>
        <dbReference type="Proteomes" id="UP000199623"/>
    </source>
</evidence>
<dbReference type="RefSeq" id="WP_090046292.1">
    <property type="nucleotide sequence ID" value="NZ_FNCC01000002.1"/>
</dbReference>
<dbReference type="OrthoDB" id="9807160at2"/>
<proteinExistence type="predicted"/>
<sequence length="357" mass="38385">MRIEITGLDQLREQPDLRNAVIIGLDLTREDVRVPMDGALLLGCTLGESMQRRAEAAGALIFPVIPDLPYDVYRSSLYTPAELFEGFDAADPKSYADTPDARIYRHSKQQGHHPDPLHALAERLHDHSITEALDDVLTGSPVAVMGGHALARDTNGYRDAVELGAALGRAGFTVLTGGGPGAMEAVPLGVRLGDVDAEVLRDVAKVPSFGADDESIGRWLAAFPELPGSGTPRTIGIPTWFYGHEPPNPACELHAKYFANSVREEGLLTVATGGIVYTPGKAGTVQEVFQDFTQNYYGSVGPAAPMVFLGRAFWTDEVPAAPLVQKLAAGREAEQWILVTDDVDEAIELLVKYQGQG</sequence>
<dbReference type="Pfam" id="PF18306">
    <property type="entry name" value="LDcluster4"/>
    <property type="match status" value="1"/>
</dbReference>
<protein>
    <submittedName>
        <fullName evidence="1">Predicted Rossmann fold nucleotide-binding protein</fullName>
    </submittedName>
</protein>
<gene>
    <name evidence="1" type="ORF">SAMN05216553_102358</name>
</gene>
<dbReference type="EMBL" id="FNCC01000002">
    <property type="protein sequence ID" value="SDF61850.1"/>
    <property type="molecule type" value="Genomic_DNA"/>
</dbReference>
<keyword evidence="2" id="KW-1185">Reference proteome</keyword>
<dbReference type="GO" id="GO:0005829">
    <property type="term" value="C:cytosol"/>
    <property type="evidence" value="ECO:0007669"/>
    <property type="project" value="TreeGrafter"/>
</dbReference>
<dbReference type="PANTHER" id="PTHR43393:SF3">
    <property type="entry name" value="LYSINE DECARBOXYLASE-LIKE PROTEIN"/>
    <property type="match status" value="1"/>
</dbReference>
<dbReference type="AlphaFoldDB" id="A0A1G7ML89"/>
<dbReference type="PANTHER" id="PTHR43393">
    <property type="entry name" value="CYTOKININ RIBOSIDE 5'-MONOPHOSPHATE PHOSPHORIBOHYDROLASE"/>
    <property type="match status" value="1"/>
</dbReference>
<dbReference type="STRING" id="200378.SAMN05216553_102358"/>
<name>A0A1G7ML89_9PSEU</name>
<dbReference type="InterPro" id="IPR052341">
    <property type="entry name" value="LOG_family_nucleotidases"/>
</dbReference>
<dbReference type="SUPFAM" id="SSF102405">
    <property type="entry name" value="MCP/YpsA-like"/>
    <property type="match status" value="1"/>
</dbReference>
<organism evidence="1 2">
    <name type="scientific">Lentzea fradiae</name>
    <dbReference type="NCBI Taxonomy" id="200378"/>
    <lineage>
        <taxon>Bacteria</taxon>
        <taxon>Bacillati</taxon>
        <taxon>Actinomycetota</taxon>
        <taxon>Actinomycetes</taxon>
        <taxon>Pseudonocardiales</taxon>
        <taxon>Pseudonocardiaceae</taxon>
        <taxon>Lentzea</taxon>
    </lineage>
</organism>
<dbReference type="Gene3D" id="3.40.50.450">
    <property type="match status" value="1"/>
</dbReference>
<evidence type="ECO:0000313" key="1">
    <source>
        <dbReference type="EMBL" id="SDF61850.1"/>
    </source>
</evidence>
<reference evidence="2" key="1">
    <citation type="submission" date="2016-10" db="EMBL/GenBank/DDBJ databases">
        <authorList>
            <person name="Varghese N."/>
            <person name="Submissions S."/>
        </authorList>
    </citation>
    <scope>NUCLEOTIDE SEQUENCE [LARGE SCALE GENOMIC DNA]</scope>
    <source>
        <strain evidence="2">CGMCC 4.3506</strain>
    </source>
</reference>
<dbReference type="Proteomes" id="UP000199623">
    <property type="component" value="Unassembled WGS sequence"/>
</dbReference>
<dbReference type="InterPro" id="IPR041164">
    <property type="entry name" value="LDcluster4"/>
</dbReference>